<keyword evidence="3" id="KW-1185">Reference proteome</keyword>
<dbReference type="CDD" id="cd22152">
    <property type="entry name" value="F-box_AtAFR-like"/>
    <property type="match status" value="1"/>
</dbReference>
<dbReference type="AlphaFoldDB" id="A0A8T2BCE8"/>
<dbReference type="InterPro" id="IPR057499">
    <property type="entry name" value="Kelch_FKB95"/>
</dbReference>
<reference evidence="2 3" key="1">
    <citation type="submission" date="2020-12" db="EMBL/GenBank/DDBJ databases">
        <title>Concerted genomic and epigenomic changes stabilize Arabidopsis allopolyploids.</title>
        <authorList>
            <person name="Chen Z."/>
        </authorList>
    </citation>
    <scope>NUCLEOTIDE SEQUENCE [LARGE SCALE GENOMIC DNA]</scope>
    <source>
        <strain evidence="2">As9502</strain>
        <tissue evidence="2">Leaf</tissue>
    </source>
</reference>
<gene>
    <name evidence="2" type="ORF">ISN44_As08g039470</name>
</gene>
<accession>A0A8T2BCE8</accession>
<comment type="caution">
    <text evidence="2">The sequence shown here is derived from an EMBL/GenBank/DDBJ whole genome shotgun (WGS) entry which is preliminary data.</text>
</comment>
<dbReference type="SMART" id="SM00256">
    <property type="entry name" value="FBOX"/>
    <property type="match status" value="1"/>
</dbReference>
<sequence>MITSLPDDIIVEILAHVSRWDYPTLCLVSKHFRSLVSSSELYARRSLLGYTEACIYSVLLNYDTGRFHLYVLRRGLKRNNKSCYFVLIESLPPMPSNVSFVSIGSKIYVLSGDPSTTPYSIDCRSHIVQPYSKIPHGSKAIQIVDVIDKKIYVMGKCDHDDAKKVMLVFNTETQRWEPEMTTKPSLELRRFWFECVVIADKMYVRDYHYSHESFVYEPKEDKWESDEMLNSNKWYRGCVLDDLLYYYDPFENKLRAYDPKHRCWKVVKGLEEFLPHIAFPWSDTVSYGWKLAVFFITCENWVIRREIWCAEISIERRQGEIWGKVESYDVVFSWKFCYNKTLAVMV</sequence>
<evidence type="ECO:0000313" key="2">
    <source>
        <dbReference type="EMBL" id="KAG7584495.1"/>
    </source>
</evidence>
<protein>
    <submittedName>
        <fullName evidence="2">F-box domain</fullName>
    </submittedName>
</protein>
<dbReference type="PROSITE" id="PS50181">
    <property type="entry name" value="FBOX"/>
    <property type="match status" value="1"/>
</dbReference>
<name>A0A8T2BCE8_ARASU</name>
<organism evidence="2 3">
    <name type="scientific">Arabidopsis suecica</name>
    <name type="common">Swedish thale-cress</name>
    <name type="synonym">Cardaminopsis suecica</name>
    <dbReference type="NCBI Taxonomy" id="45249"/>
    <lineage>
        <taxon>Eukaryota</taxon>
        <taxon>Viridiplantae</taxon>
        <taxon>Streptophyta</taxon>
        <taxon>Embryophyta</taxon>
        <taxon>Tracheophyta</taxon>
        <taxon>Spermatophyta</taxon>
        <taxon>Magnoliopsida</taxon>
        <taxon>eudicotyledons</taxon>
        <taxon>Gunneridae</taxon>
        <taxon>Pentapetalae</taxon>
        <taxon>rosids</taxon>
        <taxon>malvids</taxon>
        <taxon>Brassicales</taxon>
        <taxon>Brassicaceae</taxon>
        <taxon>Camelineae</taxon>
        <taxon>Arabidopsis</taxon>
    </lineage>
</organism>
<dbReference type="InterPro" id="IPR001810">
    <property type="entry name" value="F-box_dom"/>
</dbReference>
<dbReference type="Proteomes" id="UP000694251">
    <property type="component" value="Chromosome 8"/>
</dbReference>
<dbReference type="PANTHER" id="PTHR24414">
    <property type="entry name" value="F-BOX/KELCH-REPEAT PROTEIN SKIP4"/>
    <property type="match status" value="1"/>
</dbReference>
<evidence type="ECO:0000259" key="1">
    <source>
        <dbReference type="PROSITE" id="PS50181"/>
    </source>
</evidence>
<proteinExistence type="predicted"/>
<evidence type="ECO:0000313" key="3">
    <source>
        <dbReference type="Proteomes" id="UP000694251"/>
    </source>
</evidence>
<dbReference type="EMBL" id="JAEFBJ010000008">
    <property type="protein sequence ID" value="KAG7584495.1"/>
    <property type="molecule type" value="Genomic_DNA"/>
</dbReference>
<dbReference type="PANTHER" id="PTHR24414:SF184">
    <property type="entry name" value="GALACTOSE OXIDASE_KELCH REPEAT SUPERFAMILY PROTEIN"/>
    <property type="match status" value="1"/>
</dbReference>
<dbReference type="Pfam" id="PF25210">
    <property type="entry name" value="Kelch_FKB95"/>
    <property type="match status" value="1"/>
</dbReference>
<dbReference type="OrthoDB" id="1090235at2759"/>
<dbReference type="Pfam" id="PF00646">
    <property type="entry name" value="F-box"/>
    <property type="match status" value="1"/>
</dbReference>
<dbReference type="InterPro" id="IPR050354">
    <property type="entry name" value="F-box/kelch-repeat_ARATH"/>
</dbReference>
<feature type="domain" description="F-box" evidence="1">
    <location>
        <begin position="1"/>
        <end position="45"/>
    </location>
</feature>